<proteinExistence type="predicted"/>
<reference evidence="2 3" key="1">
    <citation type="submission" date="2022-10" db="EMBL/GenBank/DDBJ databases">
        <title>Chitinophaga nivalis PC15 sp. nov., isolated from Pyeongchang county, South Korea.</title>
        <authorList>
            <person name="Trinh H.N."/>
        </authorList>
    </citation>
    <scope>NUCLEOTIDE SEQUENCE [LARGE SCALE GENOMIC DNA]</scope>
    <source>
        <strain evidence="2 3">PC14</strain>
    </source>
</reference>
<dbReference type="RefSeq" id="WP_264730100.1">
    <property type="nucleotide sequence ID" value="NZ_JAPDNR010000001.1"/>
</dbReference>
<dbReference type="Pfam" id="PF13302">
    <property type="entry name" value="Acetyltransf_3"/>
    <property type="match status" value="1"/>
</dbReference>
<dbReference type="EMBL" id="JAPDNS010000001">
    <property type="protein sequence ID" value="MCW3484463.1"/>
    <property type="molecule type" value="Genomic_DNA"/>
</dbReference>
<sequence length="185" mass="21488">MKTFDIITTERLHLRKLDAAAYQYIFALTDDAVVMELLGLNTPAALAEEREKYRQGFTTFNRSLVQFQLLDKHTQAVIGLCGYHTWYPAHFRAEIGYAVTDEPYKGKGIMSEALKPIIQYGFEQMALNRIEAFIGPQNIASRKLVEKFHFVQEGEMREHYCKNNILENAVVYSLLKKEYSQFYQD</sequence>
<dbReference type="PROSITE" id="PS51186">
    <property type="entry name" value="GNAT"/>
    <property type="match status" value="1"/>
</dbReference>
<dbReference type="InterPro" id="IPR051531">
    <property type="entry name" value="N-acetyltransferase"/>
</dbReference>
<protein>
    <submittedName>
        <fullName evidence="2">GNAT family N-acetyltransferase</fullName>
    </submittedName>
</protein>
<dbReference type="Gene3D" id="3.40.630.30">
    <property type="match status" value="1"/>
</dbReference>
<comment type="caution">
    <text evidence="2">The sequence shown here is derived from an EMBL/GenBank/DDBJ whole genome shotgun (WGS) entry which is preliminary data.</text>
</comment>
<dbReference type="CDD" id="cd04301">
    <property type="entry name" value="NAT_SF"/>
    <property type="match status" value="1"/>
</dbReference>
<dbReference type="PANTHER" id="PTHR43792">
    <property type="entry name" value="GNAT FAMILY, PUTATIVE (AFU_ORTHOLOGUE AFUA_3G00765)-RELATED-RELATED"/>
    <property type="match status" value="1"/>
</dbReference>
<evidence type="ECO:0000313" key="2">
    <source>
        <dbReference type="EMBL" id="MCW3484463.1"/>
    </source>
</evidence>
<name>A0ABT3IKI0_9BACT</name>
<gene>
    <name evidence="2" type="ORF">OL497_11200</name>
</gene>
<evidence type="ECO:0000259" key="1">
    <source>
        <dbReference type="PROSITE" id="PS51186"/>
    </source>
</evidence>
<dbReference type="InterPro" id="IPR000182">
    <property type="entry name" value="GNAT_dom"/>
</dbReference>
<dbReference type="InterPro" id="IPR016181">
    <property type="entry name" value="Acyl_CoA_acyltransferase"/>
</dbReference>
<evidence type="ECO:0000313" key="3">
    <source>
        <dbReference type="Proteomes" id="UP001207742"/>
    </source>
</evidence>
<accession>A0ABT3IKI0</accession>
<dbReference type="Proteomes" id="UP001207742">
    <property type="component" value="Unassembled WGS sequence"/>
</dbReference>
<dbReference type="SUPFAM" id="SSF55729">
    <property type="entry name" value="Acyl-CoA N-acyltransferases (Nat)"/>
    <property type="match status" value="1"/>
</dbReference>
<organism evidence="2 3">
    <name type="scientific">Chitinophaga nivalis</name>
    <dbReference type="NCBI Taxonomy" id="2991709"/>
    <lineage>
        <taxon>Bacteria</taxon>
        <taxon>Pseudomonadati</taxon>
        <taxon>Bacteroidota</taxon>
        <taxon>Chitinophagia</taxon>
        <taxon>Chitinophagales</taxon>
        <taxon>Chitinophagaceae</taxon>
        <taxon>Chitinophaga</taxon>
    </lineage>
</organism>
<feature type="domain" description="N-acetyltransferase" evidence="1">
    <location>
        <begin position="12"/>
        <end position="177"/>
    </location>
</feature>
<keyword evidence="3" id="KW-1185">Reference proteome</keyword>